<evidence type="ECO:0000313" key="2">
    <source>
        <dbReference type="Proteomes" id="UP000190867"/>
    </source>
</evidence>
<protein>
    <submittedName>
        <fullName evidence="1">Transcriptional regulator</fullName>
    </submittedName>
</protein>
<evidence type="ECO:0000313" key="1">
    <source>
        <dbReference type="EMBL" id="OOR98873.1"/>
    </source>
</evidence>
<dbReference type="Proteomes" id="UP000190867">
    <property type="component" value="Unassembled WGS sequence"/>
</dbReference>
<dbReference type="EMBL" id="MUYA01000008">
    <property type="protein sequence ID" value="OOR98873.1"/>
    <property type="molecule type" value="Genomic_DNA"/>
</dbReference>
<name>A0A1T0AQZ5_9PAST</name>
<dbReference type="AlphaFoldDB" id="A0A1T0AQZ5"/>
<accession>A0A1T0AQZ5</accession>
<dbReference type="STRING" id="734.B0187_06315"/>
<comment type="caution">
    <text evidence="1">The sequence shown here is derived from an EMBL/GenBank/DDBJ whole genome shotgun (WGS) entry which is preliminary data.</text>
</comment>
<organism evidence="1 2">
    <name type="scientific">Haemophilus paracuniculus</name>
    <dbReference type="NCBI Taxonomy" id="734"/>
    <lineage>
        <taxon>Bacteria</taxon>
        <taxon>Pseudomonadati</taxon>
        <taxon>Pseudomonadota</taxon>
        <taxon>Gammaproteobacteria</taxon>
        <taxon>Pasteurellales</taxon>
        <taxon>Pasteurellaceae</taxon>
        <taxon>Haemophilus</taxon>
    </lineage>
</organism>
<dbReference type="OrthoDB" id="5678701at2"/>
<dbReference type="RefSeq" id="WP_078237018.1">
    <property type="nucleotide sequence ID" value="NZ_MUYA01000008.1"/>
</dbReference>
<keyword evidence="2" id="KW-1185">Reference proteome</keyword>
<proteinExistence type="predicted"/>
<sequence length="119" mass="13304">MAGLALFCPFCGGRAVIRTSSRPSILTVQAQVNCSNCGQLKAEFVGQLTNIQRAVFVEAPEVSQWEKTEKELIKEGKIKAQSNAERLNILRGEQQDLFEPKPEMSVAERIARRKSVQDR</sequence>
<reference evidence="1 2" key="1">
    <citation type="submission" date="2017-02" db="EMBL/GenBank/DDBJ databases">
        <title>Draft genome sequence of Haemophilus paracuniculus CCUG 43573 type strain.</title>
        <authorList>
            <person name="Engstrom-Jakobsson H."/>
            <person name="Salva-Serra F."/>
            <person name="Thorell K."/>
            <person name="Gonzales-Siles L."/>
            <person name="Karlsson R."/>
            <person name="Boulund F."/>
            <person name="Engstrand L."/>
            <person name="Kristiansson E."/>
            <person name="Moore E."/>
        </authorList>
    </citation>
    <scope>NUCLEOTIDE SEQUENCE [LARGE SCALE GENOMIC DNA]</scope>
    <source>
        <strain evidence="1 2">CCUG 43573</strain>
    </source>
</reference>
<gene>
    <name evidence="1" type="ORF">B0187_06315</name>
</gene>